<dbReference type="AlphaFoldDB" id="A0A914DT12"/>
<keyword evidence="1" id="KW-1185">Reference proteome</keyword>
<evidence type="ECO:0000313" key="1">
    <source>
        <dbReference type="Proteomes" id="UP000887540"/>
    </source>
</evidence>
<evidence type="ECO:0000313" key="2">
    <source>
        <dbReference type="WBParaSite" id="ACRNAN_scaffold3791.g15465.t1"/>
    </source>
</evidence>
<accession>A0A914DT12</accession>
<dbReference type="WBParaSite" id="ACRNAN_scaffold3791.g15465.t1">
    <property type="protein sequence ID" value="ACRNAN_scaffold3791.g15465.t1"/>
    <property type="gene ID" value="ACRNAN_scaffold3791.g15465"/>
</dbReference>
<proteinExistence type="predicted"/>
<protein>
    <submittedName>
        <fullName evidence="2">Uncharacterized protein</fullName>
    </submittedName>
</protein>
<dbReference type="Proteomes" id="UP000887540">
    <property type="component" value="Unplaced"/>
</dbReference>
<reference evidence="2" key="1">
    <citation type="submission" date="2022-11" db="UniProtKB">
        <authorList>
            <consortium name="WormBaseParasite"/>
        </authorList>
    </citation>
    <scope>IDENTIFICATION</scope>
</reference>
<sequence length="92" mass="10764">MVFALVPSIYKLQSVNIVHHYVVYVVLVRRHQQQLHLLLAQLLLELLLAKKVKLISNVIVMEALLWLCLANAYNMYPCSVLIKTHTPHYYHE</sequence>
<organism evidence="1 2">
    <name type="scientific">Acrobeloides nanus</name>
    <dbReference type="NCBI Taxonomy" id="290746"/>
    <lineage>
        <taxon>Eukaryota</taxon>
        <taxon>Metazoa</taxon>
        <taxon>Ecdysozoa</taxon>
        <taxon>Nematoda</taxon>
        <taxon>Chromadorea</taxon>
        <taxon>Rhabditida</taxon>
        <taxon>Tylenchina</taxon>
        <taxon>Cephalobomorpha</taxon>
        <taxon>Cephaloboidea</taxon>
        <taxon>Cephalobidae</taxon>
        <taxon>Acrobeloides</taxon>
    </lineage>
</organism>
<name>A0A914DT12_9BILA</name>